<reference evidence="1 2" key="1">
    <citation type="journal article" date="2019" name="Philos. Trans. R. Soc. Lond., B, Biol. Sci.">
        <title>Ant behaviour and brain gene expression of defending hosts depend on the ecological success of the intruding social parasite.</title>
        <authorList>
            <person name="Kaur R."/>
            <person name="Stoldt M."/>
            <person name="Jongepier E."/>
            <person name="Feldmeyer B."/>
            <person name="Menzel F."/>
            <person name="Bornberg-Bauer E."/>
            <person name="Foitzik S."/>
        </authorList>
    </citation>
    <scope>NUCLEOTIDE SEQUENCE [LARGE SCALE GENOMIC DNA]</scope>
    <source>
        <tissue evidence="1">Whole body</tissue>
    </source>
</reference>
<gene>
    <name evidence="1" type="ORF">DBV15_03899</name>
</gene>
<name>A0A4S2KUG7_9HYME</name>
<feature type="non-terminal residue" evidence="1">
    <location>
        <position position="1"/>
    </location>
</feature>
<keyword evidence="2" id="KW-1185">Reference proteome</keyword>
<dbReference type="AlphaFoldDB" id="A0A4S2KUG7"/>
<dbReference type="Proteomes" id="UP000310200">
    <property type="component" value="Unassembled WGS sequence"/>
</dbReference>
<dbReference type="EMBL" id="QBLH01001476">
    <property type="protein sequence ID" value="TGZ51707.1"/>
    <property type="molecule type" value="Genomic_DNA"/>
</dbReference>
<comment type="caution">
    <text evidence="1">The sequence shown here is derived from an EMBL/GenBank/DDBJ whole genome shotgun (WGS) entry which is preliminary data.</text>
</comment>
<evidence type="ECO:0000313" key="2">
    <source>
        <dbReference type="Proteomes" id="UP000310200"/>
    </source>
</evidence>
<organism evidence="1 2">
    <name type="scientific">Temnothorax longispinosus</name>
    <dbReference type="NCBI Taxonomy" id="300112"/>
    <lineage>
        <taxon>Eukaryota</taxon>
        <taxon>Metazoa</taxon>
        <taxon>Ecdysozoa</taxon>
        <taxon>Arthropoda</taxon>
        <taxon>Hexapoda</taxon>
        <taxon>Insecta</taxon>
        <taxon>Pterygota</taxon>
        <taxon>Neoptera</taxon>
        <taxon>Endopterygota</taxon>
        <taxon>Hymenoptera</taxon>
        <taxon>Apocrita</taxon>
        <taxon>Aculeata</taxon>
        <taxon>Formicoidea</taxon>
        <taxon>Formicidae</taxon>
        <taxon>Myrmicinae</taxon>
        <taxon>Temnothorax</taxon>
    </lineage>
</organism>
<accession>A0A4S2KUG7</accession>
<sequence length="127" mass="14493">RDKSPRVWGERREESLAFRSELGIGQRCPRIPLGRRALPGKGEITFALECAELSCYYSGYTTGDFQLTRKPRAIRLLRGYPRPTPASRRSAIMLRREEARTIYIASGTRDYSRPDCGSCRVKLDHDA</sequence>
<protein>
    <submittedName>
        <fullName evidence="1">Uncharacterized protein</fullName>
    </submittedName>
</protein>
<proteinExistence type="predicted"/>
<evidence type="ECO:0000313" key="1">
    <source>
        <dbReference type="EMBL" id="TGZ51707.1"/>
    </source>
</evidence>